<dbReference type="Proteomes" id="UP001165064">
    <property type="component" value="Unassembled WGS sequence"/>
</dbReference>
<sequence length="116" mass="13481">MSLKPTNNRDGNIAGHYDEKRNFSILLNDTDDIKNVTNLPTKNPEECLNKTVLDTQMKFEQSKREAIESLLKKFREGKAPIWKDYGHGYKALVHSSDDSEDERTLLQLLKNRFKEI</sequence>
<gene>
    <name evidence="1" type="ORF">Amon02_000029700</name>
</gene>
<evidence type="ECO:0000313" key="1">
    <source>
        <dbReference type="EMBL" id="GME70706.1"/>
    </source>
</evidence>
<name>A0ACB5ST06_AMBMO</name>
<keyword evidence="2" id="KW-1185">Reference proteome</keyword>
<evidence type="ECO:0000313" key="2">
    <source>
        <dbReference type="Proteomes" id="UP001165064"/>
    </source>
</evidence>
<organism evidence="1 2">
    <name type="scientific">Ambrosiozyma monospora</name>
    <name type="common">Yeast</name>
    <name type="synonym">Endomycopsis monosporus</name>
    <dbReference type="NCBI Taxonomy" id="43982"/>
    <lineage>
        <taxon>Eukaryota</taxon>
        <taxon>Fungi</taxon>
        <taxon>Dikarya</taxon>
        <taxon>Ascomycota</taxon>
        <taxon>Saccharomycotina</taxon>
        <taxon>Pichiomycetes</taxon>
        <taxon>Pichiales</taxon>
        <taxon>Pichiaceae</taxon>
        <taxon>Ambrosiozyma</taxon>
    </lineage>
</organism>
<accession>A0ACB5ST06</accession>
<proteinExistence type="predicted"/>
<protein>
    <submittedName>
        <fullName evidence="1">Unnamed protein product</fullName>
    </submittedName>
</protein>
<comment type="caution">
    <text evidence="1">The sequence shown here is derived from an EMBL/GenBank/DDBJ whole genome shotgun (WGS) entry which is preliminary data.</text>
</comment>
<reference evidence="1" key="1">
    <citation type="submission" date="2023-04" db="EMBL/GenBank/DDBJ databases">
        <title>Ambrosiozyma monospora NBRC 10751.</title>
        <authorList>
            <person name="Ichikawa N."/>
            <person name="Sato H."/>
            <person name="Tonouchi N."/>
        </authorList>
    </citation>
    <scope>NUCLEOTIDE SEQUENCE</scope>
    <source>
        <strain evidence="1">NBRC 10751</strain>
    </source>
</reference>
<dbReference type="EMBL" id="BSXS01000082">
    <property type="protein sequence ID" value="GME70706.1"/>
    <property type="molecule type" value="Genomic_DNA"/>
</dbReference>